<protein>
    <recommendedName>
        <fullName evidence="4">Membrane protein AbrB duplication</fullName>
    </recommendedName>
</protein>
<dbReference type="GO" id="GO:0016020">
    <property type="term" value="C:membrane"/>
    <property type="evidence" value="ECO:0007669"/>
    <property type="project" value="InterPro"/>
</dbReference>
<name>A0A1M6FFP8_9FIRM</name>
<evidence type="ECO:0008006" key="4">
    <source>
        <dbReference type="Google" id="ProtNLM"/>
    </source>
</evidence>
<feature type="transmembrane region" description="Helical" evidence="1">
    <location>
        <begin position="138"/>
        <end position="160"/>
    </location>
</feature>
<dbReference type="PANTHER" id="PTHR38457:SF1">
    <property type="entry name" value="REGULATOR ABRB-RELATED"/>
    <property type="match status" value="1"/>
</dbReference>
<dbReference type="NCBIfam" id="TIGR03082">
    <property type="entry name" value="Gneg_AbrB_dup"/>
    <property type="match status" value="2"/>
</dbReference>
<keyword evidence="1" id="KW-0812">Transmembrane</keyword>
<gene>
    <name evidence="2" type="ORF">SAMN02745176_01937</name>
</gene>
<dbReference type="EMBL" id="FQZS01000012">
    <property type="protein sequence ID" value="SHI96466.1"/>
    <property type="molecule type" value="Genomic_DNA"/>
</dbReference>
<dbReference type="PIRSF" id="PIRSF038991">
    <property type="entry name" value="Protein_AbrB"/>
    <property type="match status" value="1"/>
</dbReference>
<keyword evidence="1" id="KW-1133">Transmembrane helix</keyword>
<dbReference type="RefSeq" id="WP_073026003.1">
    <property type="nucleotide sequence ID" value="NZ_FQZS01000012.1"/>
</dbReference>
<dbReference type="Pfam" id="PF05145">
    <property type="entry name" value="AbrB"/>
    <property type="match status" value="2"/>
</dbReference>
<evidence type="ECO:0000313" key="3">
    <source>
        <dbReference type="Proteomes" id="UP000184442"/>
    </source>
</evidence>
<dbReference type="Proteomes" id="UP000184442">
    <property type="component" value="Unassembled WGS sequence"/>
</dbReference>
<feature type="transmembrane region" description="Helical" evidence="1">
    <location>
        <begin position="205"/>
        <end position="224"/>
    </location>
</feature>
<organism evidence="2 3">
    <name type="scientific">Lutispora thermophila DSM 19022</name>
    <dbReference type="NCBI Taxonomy" id="1122184"/>
    <lineage>
        <taxon>Bacteria</taxon>
        <taxon>Bacillati</taxon>
        <taxon>Bacillota</taxon>
        <taxon>Clostridia</taxon>
        <taxon>Lutisporales</taxon>
        <taxon>Lutisporaceae</taxon>
        <taxon>Lutispora</taxon>
    </lineage>
</organism>
<feature type="transmembrane region" description="Helical" evidence="1">
    <location>
        <begin position="83"/>
        <end position="103"/>
    </location>
</feature>
<dbReference type="PANTHER" id="PTHR38457">
    <property type="entry name" value="REGULATOR ABRB-RELATED"/>
    <property type="match status" value="1"/>
</dbReference>
<evidence type="ECO:0000256" key="1">
    <source>
        <dbReference type="SAM" id="Phobius"/>
    </source>
</evidence>
<keyword evidence="3" id="KW-1185">Reference proteome</keyword>
<dbReference type="InterPro" id="IPR017516">
    <property type="entry name" value="AbrB_dup"/>
</dbReference>
<dbReference type="AlphaFoldDB" id="A0A1M6FFP8"/>
<dbReference type="GO" id="GO:0010468">
    <property type="term" value="P:regulation of gene expression"/>
    <property type="evidence" value="ECO:0007669"/>
    <property type="project" value="InterPro"/>
</dbReference>
<reference evidence="2 3" key="1">
    <citation type="submission" date="2016-11" db="EMBL/GenBank/DDBJ databases">
        <authorList>
            <person name="Jaros S."/>
            <person name="Januszkiewicz K."/>
            <person name="Wedrychowicz H."/>
        </authorList>
    </citation>
    <scope>NUCLEOTIDE SEQUENCE [LARGE SCALE GENOMIC DNA]</scope>
    <source>
        <strain evidence="2 3">DSM 19022</strain>
    </source>
</reference>
<proteinExistence type="predicted"/>
<feature type="transmembrane region" description="Helical" evidence="1">
    <location>
        <begin position="181"/>
        <end position="199"/>
    </location>
</feature>
<accession>A0A1M6FFP8</accession>
<sequence>MTNIILTFLIGLLCGYVFYKIKIPGGMMVGAIFGVALLNISLDMAYMPIYGKYAAQILAGAFIGCSVQKEDIRKIKKIIKPSLVLMLGMLMTNILTGFIVYFISPMDLITSLMSCVPGGMTEIPIISADMGADMAKVAVLQFIRMVACIGLLPSIISQIGSRNDNVENNAVVSSKRKNENANTVNFIHTTIIATLGGIIGKLLNIPAGILLFSMIGTICVNLFLNKAYMPLKARRLAQVLSGSFIGCSIDYRSLNELKYIVIPSVIIMLGYFLNCFVVGKILNKTFKIPIKEAMLAATPAGATDMALISSDIGAYSTDLVVMQIIRLITVISIFPQVIHLISMVFK</sequence>
<feature type="transmembrane region" description="Helical" evidence="1">
    <location>
        <begin position="260"/>
        <end position="282"/>
    </location>
</feature>
<feature type="transmembrane region" description="Helical" evidence="1">
    <location>
        <begin position="324"/>
        <end position="345"/>
    </location>
</feature>
<evidence type="ECO:0000313" key="2">
    <source>
        <dbReference type="EMBL" id="SHI96466.1"/>
    </source>
</evidence>
<keyword evidence="1" id="KW-0472">Membrane</keyword>
<dbReference type="OrthoDB" id="5460360at2"/>
<dbReference type="InterPro" id="IPR007820">
    <property type="entry name" value="AbrB_fam"/>
</dbReference>
<feature type="transmembrane region" description="Helical" evidence="1">
    <location>
        <begin position="30"/>
        <end position="49"/>
    </location>
</feature>